<proteinExistence type="predicted"/>
<sequence length="132" mass="13820">MLTTNLALDDASGDEIAFNLQAYLPDGSRRIDTASTPTEPRLLEIKHSTSGKDATAVDRHLISASVSKFDGAGQLKKGIVNVTFTQPRSTAISNTDLLDLFSSIVDLLCDGGFGSSGMTGTTNASAILRGES</sequence>
<dbReference type="EMBL" id="MN035972">
    <property type="protein sequence ID" value="QDH91048.1"/>
    <property type="molecule type" value="Genomic_RNA"/>
</dbReference>
<accession>A0A514DBQ1</accession>
<organism evidence="1">
    <name type="scientific">Leviviridae sp</name>
    <dbReference type="NCBI Taxonomy" id="2027243"/>
    <lineage>
        <taxon>Viruses</taxon>
        <taxon>Riboviria</taxon>
        <taxon>Orthornavirae</taxon>
        <taxon>Lenarviricota</taxon>
        <taxon>Leviviricetes</taxon>
        <taxon>Norzivirales</taxon>
        <taxon>Fiersviridae</taxon>
    </lineage>
</organism>
<evidence type="ECO:0000313" key="1">
    <source>
        <dbReference type="EMBL" id="QDH91048.1"/>
    </source>
</evidence>
<gene>
    <name evidence="1" type="ORF">H2Rhizo33936_000002</name>
</gene>
<name>A0A514DBQ1_9VIRU</name>
<protein>
    <submittedName>
        <fullName evidence="1">Uncharacterized protein</fullName>
    </submittedName>
</protein>
<reference evidence="1" key="1">
    <citation type="submission" date="2019-05" db="EMBL/GenBank/DDBJ databases">
        <title>Metatranscriptomic reconstruction reveals RNA viruses with the potential to shape carbon cycling in soil.</title>
        <authorList>
            <person name="Starr E.P."/>
            <person name="Nuccio E."/>
            <person name="Pett-Ridge J."/>
            <person name="Banfield J.F."/>
            <person name="Firestone M.K."/>
        </authorList>
    </citation>
    <scope>NUCLEOTIDE SEQUENCE</scope>
    <source>
        <strain evidence="1">H2_Rhizo_33_scaffold_936</strain>
    </source>
</reference>